<evidence type="ECO:0000256" key="1">
    <source>
        <dbReference type="ARBA" id="ARBA00023125"/>
    </source>
</evidence>
<evidence type="ECO:0000313" key="5">
    <source>
        <dbReference type="Proteomes" id="UP000815325"/>
    </source>
</evidence>
<feature type="region of interest" description="Disordered" evidence="2">
    <location>
        <begin position="37"/>
        <end position="90"/>
    </location>
</feature>
<dbReference type="Pfam" id="PF01381">
    <property type="entry name" value="HTH_3"/>
    <property type="match status" value="1"/>
</dbReference>
<reference evidence="4" key="1">
    <citation type="submission" date="2017-08" db="EMBL/GenBank/DDBJ databases">
        <authorList>
            <person name="Polle J.E."/>
            <person name="Barry K."/>
            <person name="Cushman J."/>
            <person name="Schmutz J."/>
            <person name="Tran D."/>
            <person name="Hathwaick L.T."/>
            <person name="Yim W.C."/>
            <person name="Jenkins J."/>
            <person name="Mckie-Krisberg Z.M."/>
            <person name="Prochnik S."/>
            <person name="Lindquist E."/>
            <person name="Dockter R.B."/>
            <person name="Adam C."/>
            <person name="Molina H."/>
            <person name="Bunkerborg J."/>
            <person name="Jin E."/>
            <person name="Buchheim M."/>
            <person name="Magnuson J."/>
        </authorList>
    </citation>
    <scope>NUCLEOTIDE SEQUENCE</scope>
    <source>
        <strain evidence="4">CCAP 19/18</strain>
    </source>
</reference>
<comment type="caution">
    <text evidence="4">The sequence shown here is derived from an EMBL/GenBank/DDBJ whole genome shotgun (WGS) entry which is preliminary data.</text>
</comment>
<accession>A0ABQ7HAH4</accession>
<feature type="region of interest" description="Disordered" evidence="2">
    <location>
        <begin position="1"/>
        <end position="20"/>
    </location>
</feature>
<evidence type="ECO:0000259" key="3">
    <source>
        <dbReference type="PROSITE" id="PS50943"/>
    </source>
</evidence>
<dbReference type="SUPFAM" id="SSF47413">
    <property type="entry name" value="lambda repressor-like DNA-binding domains"/>
    <property type="match status" value="1"/>
</dbReference>
<feature type="compositionally biased region" description="Polar residues" evidence="2">
    <location>
        <begin position="47"/>
        <end position="57"/>
    </location>
</feature>
<evidence type="ECO:0000313" key="4">
    <source>
        <dbReference type="EMBL" id="KAF5843855.1"/>
    </source>
</evidence>
<protein>
    <recommendedName>
        <fullName evidence="3">HTH cro/C1-type domain-containing protein</fullName>
    </recommendedName>
</protein>
<dbReference type="Proteomes" id="UP000815325">
    <property type="component" value="Unassembled WGS sequence"/>
</dbReference>
<dbReference type="InterPro" id="IPR001387">
    <property type="entry name" value="Cro/C1-type_HTH"/>
</dbReference>
<keyword evidence="5" id="KW-1185">Reference proteome</keyword>
<dbReference type="PANTHER" id="PTHR10245:SF123">
    <property type="entry name" value="OS08G0366100 PROTEIN"/>
    <property type="match status" value="1"/>
</dbReference>
<dbReference type="Gene3D" id="1.10.260.40">
    <property type="entry name" value="lambda repressor-like DNA-binding domains"/>
    <property type="match status" value="1"/>
</dbReference>
<evidence type="ECO:0000256" key="2">
    <source>
        <dbReference type="SAM" id="MobiDB-lite"/>
    </source>
</evidence>
<dbReference type="InterPro" id="IPR010982">
    <property type="entry name" value="Lambda_DNA-bd_dom_sf"/>
</dbReference>
<name>A0ABQ7HAH4_DUNSA</name>
<keyword evidence="1" id="KW-0238">DNA-binding</keyword>
<gene>
    <name evidence="4" type="ORF">DUNSADRAFT_5093</name>
</gene>
<feature type="domain" description="HTH cro/C1-type" evidence="3">
    <location>
        <begin position="82"/>
        <end position="132"/>
    </location>
</feature>
<proteinExistence type="predicted"/>
<feature type="compositionally biased region" description="Low complexity" evidence="2">
    <location>
        <begin position="65"/>
        <end position="76"/>
    </location>
</feature>
<dbReference type="PROSITE" id="PS50943">
    <property type="entry name" value="HTH_CROC1"/>
    <property type="match status" value="1"/>
</dbReference>
<sequence>MDGPTNPHAHSLPQTSTQRGLANGALVQAWKLCPRPDCQPLRGLGANKTQAKQQGSEHTTRRRSASAAPSWAQSHSPNNIPKKAQNDAKLTQAQLAQRINEKPQVIQEHENGKAIFPSQMSSKLSRVLNVQLEK</sequence>
<dbReference type="EMBL" id="MU069437">
    <property type="protein sequence ID" value="KAF5843855.1"/>
    <property type="molecule type" value="Genomic_DNA"/>
</dbReference>
<dbReference type="CDD" id="cd00093">
    <property type="entry name" value="HTH_XRE"/>
    <property type="match status" value="1"/>
</dbReference>
<dbReference type="PANTHER" id="PTHR10245">
    <property type="entry name" value="ENDOTHELIAL DIFFERENTIATION-RELATED FACTOR 1 MULTIPROTEIN BRIDGING FACTOR 1"/>
    <property type="match status" value="1"/>
</dbReference>
<organism evidence="4 5">
    <name type="scientific">Dunaliella salina</name>
    <name type="common">Green alga</name>
    <name type="synonym">Protococcus salinus</name>
    <dbReference type="NCBI Taxonomy" id="3046"/>
    <lineage>
        <taxon>Eukaryota</taxon>
        <taxon>Viridiplantae</taxon>
        <taxon>Chlorophyta</taxon>
        <taxon>core chlorophytes</taxon>
        <taxon>Chlorophyceae</taxon>
        <taxon>CS clade</taxon>
        <taxon>Chlamydomonadales</taxon>
        <taxon>Dunaliellaceae</taxon>
        <taxon>Dunaliella</taxon>
    </lineage>
</organism>